<feature type="domain" description="Phosphoribosyltransferase" evidence="16">
    <location>
        <begin position="24"/>
        <end position="163"/>
    </location>
</feature>
<dbReference type="Proteomes" id="UP001500469">
    <property type="component" value="Unassembled WGS sequence"/>
</dbReference>
<keyword evidence="12 15" id="KW-0460">Magnesium</keyword>
<comment type="catalytic activity">
    <reaction evidence="13">
        <text>GMP + diphosphate = guanine + 5-phospho-alpha-D-ribose 1-diphosphate</text>
        <dbReference type="Rhea" id="RHEA:25424"/>
        <dbReference type="ChEBI" id="CHEBI:16235"/>
        <dbReference type="ChEBI" id="CHEBI:33019"/>
        <dbReference type="ChEBI" id="CHEBI:58017"/>
        <dbReference type="ChEBI" id="CHEBI:58115"/>
        <dbReference type="EC" id="2.4.2.8"/>
    </reaction>
    <physiologicalReaction direction="right-to-left" evidence="13">
        <dbReference type="Rhea" id="RHEA:25426"/>
    </physiologicalReaction>
</comment>
<evidence type="ECO:0000256" key="4">
    <source>
        <dbReference type="ARBA" id="ARBA00008391"/>
    </source>
</evidence>
<dbReference type="PANTHER" id="PTHR43340">
    <property type="entry name" value="HYPOXANTHINE-GUANINE PHOSPHORIBOSYLTRANSFERASE"/>
    <property type="match status" value="1"/>
</dbReference>
<evidence type="ECO:0000256" key="9">
    <source>
        <dbReference type="ARBA" id="ARBA00022723"/>
    </source>
</evidence>
<sequence length="179" mass="20034">MKKIKVKDLSFELMISEEEIKAKMSEIGRLISKEFSGEELVLLGVLNGSFIVMADLARAIDLQVSVEFLRISSYSGTNSTGQVKSLLGLTTDLKGKNVLIVEDIVDTGISMNYLISELSKHNTKRLRIATFLFKKDAFQFNYGLDYVGFEIPNKFVVGYGLDYDGLGRNLPNLYQLSET</sequence>
<dbReference type="GO" id="GO:0016757">
    <property type="term" value="F:glycosyltransferase activity"/>
    <property type="evidence" value="ECO:0007669"/>
    <property type="project" value="UniProtKB-KW"/>
</dbReference>
<evidence type="ECO:0000256" key="14">
    <source>
        <dbReference type="ARBA" id="ARBA00049402"/>
    </source>
</evidence>
<dbReference type="InterPro" id="IPR000836">
    <property type="entry name" value="PRTase_dom"/>
</dbReference>
<evidence type="ECO:0000256" key="10">
    <source>
        <dbReference type="ARBA" id="ARBA00022726"/>
    </source>
</evidence>
<evidence type="ECO:0000256" key="6">
    <source>
        <dbReference type="ARBA" id="ARBA00022490"/>
    </source>
</evidence>
<keyword evidence="6 15" id="KW-0963">Cytoplasm</keyword>
<dbReference type="Gene3D" id="3.40.50.2020">
    <property type="match status" value="1"/>
</dbReference>
<dbReference type="InterPro" id="IPR050408">
    <property type="entry name" value="HGPRT"/>
</dbReference>
<evidence type="ECO:0000256" key="11">
    <source>
        <dbReference type="ARBA" id="ARBA00022741"/>
    </source>
</evidence>
<protein>
    <recommendedName>
        <fullName evidence="5 15">Hypoxanthine phosphoribosyltransferase</fullName>
        <ecNumber evidence="5 15">2.4.2.8</ecNumber>
    </recommendedName>
</protein>
<evidence type="ECO:0000259" key="16">
    <source>
        <dbReference type="Pfam" id="PF00156"/>
    </source>
</evidence>
<keyword evidence="11 15" id="KW-0547">Nucleotide-binding</keyword>
<comment type="subcellular location">
    <subcellularLocation>
        <location evidence="2 15">Cytoplasm</location>
    </subcellularLocation>
</comment>
<evidence type="ECO:0000256" key="13">
    <source>
        <dbReference type="ARBA" id="ARBA00048811"/>
    </source>
</evidence>
<dbReference type="PANTHER" id="PTHR43340:SF1">
    <property type="entry name" value="HYPOXANTHINE PHOSPHORIBOSYLTRANSFERASE"/>
    <property type="match status" value="1"/>
</dbReference>
<proteinExistence type="inferred from homology"/>
<comment type="pathway">
    <text evidence="3 15">Purine metabolism; IMP biosynthesis via salvage pathway; IMP from hypoxanthine: step 1/1.</text>
</comment>
<keyword evidence="18" id="KW-1185">Reference proteome</keyword>
<dbReference type="EC" id="2.4.2.8" evidence="5 15"/>
<organism evidence="17 18">
    <name type="scientific">Algoriphagus jejuensis</name>
    <dbReference type="NCBI Taxonomy" id="419934"/>
    <lineage>
        <taxon>Bacteria</taxon>
        <taxon>Pseudomonadati</taxon>
        <taxon>Bacteroidota</taxon>
        <taxon>Cytophagia</taxon>
        <taxon>Cytophagales</taxon>
        <taxon>Cyclobacteriaceae</taxon>
        <taxon>Algoriphagus</taxon>
    </lineage>
</organism>
<keyword evidence="8 15" id="KW-0808">Transferase</keyword>
<evidence type="ECO:0000256" key="8">
    <source>
        <dbReference type="ARBA" id="ARBA00022679"/>
    </source>
</evidence>
<comment type="caution">
    <text evidence="17">The sequence shown here is derived from an EMBL/GenBank/DDBJ whole genome shotgun (WGS) entry which is preliminary data.</text>
</comment>
<dbReference type="InterPro" id="IPR005904">
    <property type="entry name" value="Hxn_phspho_trans"/>
</dbReference>
<dbReference type="SUPFAM" id="SSF53271">
    <property type="entry name" value="PRTase-like"/>
    <property type="match status" value="1"/>
</dbReference>
<reference evidence="18" key="1">
    <citation type="journal article" date="2019" name="Int. J. Syst. Evol. Microbiol.">
        <title>The Global Catalogue of Microorganisms (GCM) 10K type strain sequencing project: providing services to taxonomists for standard genome sequencing and annotation.</title>
        <authorList>
            <consortium name="The Broad Institute Genomics Platform"/>
            <consortium name="The Broad Institute Genome Sequencing Center for Infectious Disease"/>
            <person name="Wu L."/>
            <person name="Ma J."/>
        </authorList>
    </citation>
    <scope>NUCLEOTIDE SEQUENCE [LARGE SCALE GENOMIC DNA]</scope>
    <source>
        <strain evidence="18">JCM 16112</strain>
    </source>
</reference>
<keyword evidence="10 15" id="KW-0660">Purine salvage</keyword>
<evidence type="ECO:0000256" key="1">
    <source>
        <dbReference type="ARBA" id="ARBA00001946"/>
    </source>
</evidence>
<keyword evidence="9 15" id="KW-0479">Metal-binding</keyword>
<evidence type="ECO:0000313" key="17">
    <source>
        <dbReference type="EMBL" id="GAA0878469.1"/>
    </source>
</evidence>
<name>A0ABP3YDT0_9BACT</name>
<comment type="catalytic activity">
    <reaction evidence="14">
        <text>IMP + diphosphate = hypoxanthine + 5-phospho-alpha-D-ribose 1-diphosphate</text>
        <dbReference type="Rhea" id="RHEA:17973"/>
        <dbReference type="ChEBI" id="CHEBI:17368"/>
        <dbReference type="ChEBI" id="CHEBI:33019"/>
        <dbReference type="ChEBI" id="CHEBI:58017"/>
        <dbReference type="ChEBI" id="CHEBI:58053"/>
        <dbReference type="EC" id="2.4.2.8"/>
    </reaction>
    <physiologicalReaction direction="right-to-left" evidence="14">
        <dbReference type="Rhea" id="RHEA:17975"/>
    </physiologicalReaction>
</comment>
<evidence type="ECO:0000313" key="18">
    <source>
        <dbReference type="Proteomes" id="UP001500469"/>
    </source>
</evidence>
<comment type="similarity">
    <text evidence="4 15">Belongs to the purine/pyrimidine phosphoribosyltransferase family.</text>
</comment>
<evidence type="ECO:0000256" key="12">
    <source>
        <dbReference type="ARBA" id="ARBA00022842"/>
    </source>
</evidence>
<evidence type="ECO:0000256" key="3">
    <source>
        <dbReference type="ARBA" id="ARBA00004669"/>
    </source>
</evidence>
<evidence type="ECO:0000256" key="2">
    <source>
        <dbReference type="ARBA" id="ARBA00004496"/>
    </source>
</evidence>
<evidence type="ECO:0000256" key="7">
    <source>
        <dbReference type="ARBA" id="ARBA00022676"/>
    </source>
</evidence>
<evidence type="ECO:0000256" key="5">
    <source>
        <dbReference type="ARBA" id="ARBA00011895"/>
    </source>
</evidence>
<dbReference type="RefSeq" id="WP_343849902.1">
    <property type="nucleotide sequence ID" value="NZ_BAAAFI010000006.1"/>
</dbReference>
<dbReference type="Pfam" id="PF00156">
    <property type="entry name" value="Pribosyltran"/>
    <property type="match status" value="1"/>
</dbReference>
<keyword evidence="7 15" id="KW-0328">Glycosyltransferase</keyword>
<dbReference type="InterPro" id="IPR029057">
    <property type="entry name" value="PRTase-like"/>
</dbReference>
<dbReference type="EMBL" id="BAAAFI010000006">
    <property type="protein sequence ID" value="GAA0878469.1"/>
    <property type="molecule type" value="Genomic_DNA"/>
</dbReference>
<evidence type="ECO:0000256" key="15">
    <source>
        <dbReference type="RuleBase" id="RU364099"/>
    </source>
</evidence>
<dbReference type="NCBIfam" id="TIGR01203">
    <property type="entry name" value="HGPRTase"/>
    <property type="match status" value="1"/>
</dbReference>
<accession>A0ABP3YDT0</accession>
<dbReference type="CDD" id="cd06223">
    <property type="entry name" value="PRTases_typeI"/>
    <property type="match status" value="1"/>
</dbReference>
<comment type="cofactor">
    <cofactor evidence="1 15">
        <name>Mg(2+)</name>
        <dbReference type="ChEBI" id="CHEBI:18420"/>
    </cofactor>
</comment>
<gene>
    <name evidence="17" type="primary">hpt</name>
    <name evidence="17" type="ORF">GCM10009119_14370</name>
</gene>